<dbReference type="InterPro" id="IPR000440">
    <property type="entry name" value="NADH_UbQ/plastoQ_OxRdtase_su3"/>
</dbReference>
<comment type="function">
    <text evidence="7">NDH-1 shuttles electrons from NADH, via FMN and iron-sulfur (Fe-S) centers, to quinones in the respiratory chain. The immediate electron acceptor for the enzyme in this species is believed to be a menaquinone. Couples the redox reaction to proton translocation (for every two electrons transferred, four hydrogen ions are translocated across the cytoplasmic membrane), and thus conserves the redox energy in a proton gradient.</text>
</comment>
<dbReference type="HAMAP" id="MF_01394">
    <property type="entry name" value="NDH1_NuoA"/>
    <property type="match status" value="1"/>
</dbReference>
<reference evidence="9" key="1">
    <citation type="submission" date="2023-06" db="EMBL/GenBank/DDBJ databases">
        <title>Cytophagales bacterium Strain LB-30, isolated from soil.</title>
        <authorList>
            <person name="Liu B."/>
        </authorList>
    </citation>
    <scope>NUCLEOTIDE SEQUENCE</scope>
    <source>
        <strain evidence="9">LB-30</strain>
    </source>
</reference>
<comment type="subunit">
    <text evidence="7">NDH-1 is composed of 14 different subunits. Subunits NuoA, H, J, K, L, M, N constitute the membrane sector of the complex.</text>
</comment>
<comment type="caution">
    <text evidence="9">The sequence shown here is derived from an EMBL/GenBank/DDBJ whole genome shotgun (WGS) entry which is preliminary data.</text>
</comment>
<protein>
    <recommendedName>
        <fullName evidence="7">NADH-quinone oxidoreductase subunit A</fullName>
        <ecNumber evidence="7">7.1.1.-</ecNumber>
    </recommendedName>
    <alternativeName>
        <fullName evidence="7">NADH dehydrogenase I subunit A</fullName>
    </alternativeName>
    <alternativeName>
        <fullName evidence="7">NDH-1 subunit A</fullName>
    </alternativeName>
    <alternativeName>
        <fullName evidence="7">NUO1</fullName>
    </alternativeName>
</protein>
<dbReference type="PANTHER" id="PTHR11058">
    <property type="entry name" value="NADH-UBIQUINONE OXIDOREDUCTASE CHAIN 3"/>
    <property type="match status" value="1"/>
</dbReference>
<name>A0ABT8F2U3_9BACT</name>
<evidence type="ECO:0000256" key="6">
    <source>
        <dbReference type="ARBA" id="ARBA00023136"/>
    </source>
</evidence>
<keyword evidence="7" id="KW-1003">Cell membrane</keyword>
<comment type="similarity">
    <text evidence="2 7 8">Belongs to the complex I subunit 3 family.</text>
</comment>
<sequence length="165" mass="18544">MQVAIDPSLAQIALFILGGLGFVMISLLVARLIRPNRPNPEKLSIYESGEEPIGPAWMQFNARFYVVALIFLLFEVEILFLFPWALIFGDAEWQAATNGRWGYFALAEMSIFVLILAFGLAYVWAKGHLDWVKPNPTISAFKGVVPEGKYQSINQKYSQFKHGAS</sequence>
<accession>A0ABT8F2U3</accession>
<dbReference type="Gene3D" id="1.20.58.1610">
    <property type="entry name" value="NADH:ubiquinone/plastoquinone oxidoreductase, chain 3"/>
    <property type="match status" value="1"/>
</dbReference>
<dbReference type="PANTHER" id="PTHR11058:SF9">
    <property type="entry name" value="NADH-UBIQUINONE OXIDOREDUCTASE CHAIN 3"/>
    <property type="match status" value="1"/>
</dbReference>
<evidence type="ECO:0000256" key="2">
    <source>
        <dbReference type="ARBA" id="ARBA00008472"/>
    </source>
</evidence>
<dbReference type="InterPro" id="IPR023043">
    <property type="entry name" value="NAD(P)H_OxRDtase_bac/plastid"/>
</dbReference>
<comment type="subcellular location">
    <subcellularLocation>
        <location evidence="7 8">Cell membrane</location>
        <topology evidence="7 8">Multi-pass membrane protein</topology>
    </subcellularLocation>
    <subcellularLocation>
        <location evidence="1">Membrane</location>
        <topology evidence="1">Multi-pass membrane protein</topology>
    </subcellularLocation>
</comment>
<evidence type="ECO:0000256" key="4">
    <source>
        <dbReference type="ARBA" id="ARBA00022692"/>
    </source>
</evidence>
<feature type="transmembrane region" description="Helical" evidence="7">
    <location>
        <begin position="64"/>
        <end position="89"/>
    </location>
</feature>
<evidence type="ECO:0000256" key="8">
    <source>
        <dbReference type="RuleBase" id="RU003639"/>
    </source>
</evidence>
<keyword evidence="7 8" id="KW-0520">NAD</keyword>
<keyword evidence="7 8" id="KW-0874">Quinone</keyword>
<dbReference type="Pfam" id="PF00507">
    <property type="entry name" value="Oxidored_q4"/>
    <property type="match status" value="1"/>
</dbReference>
<evidence type="ECO:0000313" key="9">
    <source>
        <dbReference type="EMBL" id="MDN4164772.1"/>
    </source>
</evidence>
<evidence type="ECO:0000313" key="10">
    <source>
        <dbReference type="Proteomes" id="UP001168552"/>
    </source>
</evidence>
<dbReference type="EMBL" id="JAUHJS010000002">
    <property type="protein sequence ID" value="MDN4164772.1"/>
    <property type="molecule type" value="Genomic_DNA"/>
</dbReference>
<proteinExistence type="inferred from homology"/>
<keyword evidence="3 7" id="KW-0813">Transport</keyword>
<gene>
    <name evidence="7" type="primary">nuoA</name>
    <name evidence="9" type="ORF">QWY31_04620</name>
</gene>
<dbReference type="InterPro" id="IPR038430">
    <property type="entry name" value="NDAH_ubi_oxred_su3_sf"/>
</dbReference>
<keyword evidence="7" id="KW-1278">Translocase</keyword>
<evidence type="ECO:0000256" key="7">
    <source>
        <dbReference type="HAMAP-Rule" id="MF_01394"/>
    </source>
</evidence>
<feature type="transmembrane region" description="Helical" evidence="7">
    <location>
        <begin position="12"/>
        <end position="33"/>
    </location>
</feature>
<keyword evidence="5 7" id="KW-1133">Transmembrane helix</keyword>
<feature type="transmembrane region" description="Helical" evidence="7">
    <location>
        <begin position="101"/>
        <end position="125"/>
    </location>
</feature>
<evidence type="ECO:0000256" key="5">
    <source>
        <dbReference type="ARBA" id="ARBA00022989"/>
    </source>
</evidence>
<comment type="catalytic activity">
    <reaction evidence="7 8">
        <text>a quinone + NADH + 5 H(+)(in) = a quinol + NAD(+) + 4 H(+)(out)</text>
        <dbReference type="Rhea" id="RHEA:57888"/>
        <dbReference type="ChEBI" id="CHEBI:15378"/>
        <dbReference type="ChEBI" id="CHEBI:24646"/>
        <dbReference type="ChEBI" id="CHEBI:57540"/>
        <dbReference type="ChEBI" id="CHEBI:57945"/>
        <dbReference type="ChEBI" id="CHEBI:132124"/>
    </reaction>
</comment>
<evidence type="ECO:0000256" key="1">
    <source>
        <dbReference type="ARBA" id="ARBA00004141"/>
    </source>
</evidence>
<evidence type="ECO:0000256" key="3">
    <source>
        <dbReference type="ARBA" id="ARBA00022448"/>
    </source>
</evidence>
<keyword evidence="4 7" id="KW-0812">Transmembrane</keyword>
<organism evidence="9 10">
    <name type="scientific">Shiella aurantiaca</name>
    <dbReference type="NCBI Taxonomy" id="3058365"/>
    <lineage>
        <taxon>Bacteria</taxon>
        <taxon>Pseudomonadati</taxon>
        <taxon>Bacteroidota</taxon>
        <taxon>Cytophagia</taxon>
        <taxon>Cytophagales</taxon>
        <taxon>Shiellaceae</taxon>
        <taxon>Shiella</taxon>
    </lineage>
</organism>
<keyword evidence="6 7" id="KW-0472">Membrane</keyword>
<dbReference type="RefSeq" id="WP_320003299.1">
    <property type="nucleotide sequence ID" value="NZ_JAUHJS010000002.1"/>
</dbReference>
<keyword evidence="10" id="KW-1185">Reference proteome</keyword>
<dbReference type="Proteomes" id="UP001168552">
    <property type="component" value="Unassembled WGS sequence"/>
</dbReference>
<dbReference type="EC" id="7.1.1.-" evidence="7"/>